<dbReference type="Pfam" id="PF14200">
    <property type="entry name" value="RicinB_lectin_2"/>
    <property type="match status" value="1"/>
</dbReference>
<sequence>MKKSKIFAMMALSAAVFAGLGSAAEAATFDPNATYKIINQGSGKALDVKFNSTDSGEIIHQWDYLGLASQHWKLKPTMDGYYYLVNVNSGLAAYANGSSNGSGVYQMIFDNRESEKWDIQPFGSAYKIASKPYGKVMDIRLNSLSNGGVVHLWQALSDINTQAWTIVPL</sequence>
<dbReference type="InterPro" id="IPR000772">
    <property type="entry name" value="Ricin_B_lectin"/>
</dbReference>
<proteinExistence type="predicted"/>
<dbReference type="Gene3D" id="2.80.10.50">
    <property type="match status" value="2"/>
</dbReference>
<feature type="signal peptide" evidence="1">
    <location>
        <begin position="1"/>
        <end position="18"/>
    </location>
</feature>
<dbReference type="InterPro" id="IPR035992">
    <property type="entry name" value="Ricin_B-like_lectins"/>
</dbReference>
<evidence type="ECO:0000259" key="2">
    <source>
        <dbReference type="Pfam" id="PF14200"/>
    </source>
</evidence>
<feature type="chain" id="PRO_5045368935" evidence="1">
    <location>
        <begin position="19"/>
        <end position="169"/>
    </location>
</feature>
<protein>
    <submittedName>
        <fullName evidence="3">RICIN domain-containing protein</fullName>
    </submittedName>
</protein>
<gene>
    <name evidence="3" type="ORF">OS242_20850</name>
</gene>
<name>A0ABT3X9M0_9BACL</name>
<dbReference type="SUPFAM" id="SSF50370">
    <property type="entry name" value="Ricin B-like lectins"/>
    <property type="match status" value="1"/>
</dbReference>
<reference evidence="3 4" key="1">
    <citation type="submission" date="2022-11" db="EMBL/GenBank/DDBJ databases">
        <title>Study of microbial diversity in lake waters.</title>
        <authorList>
            <person name="Zhang J."/>
        </authorList>
    </citation>
    <scope>NUCLEOTIDE SEQUENCE [LARGE SCALE GENOMIC DNA]</scope>
    <source>
        <strain evidence="3 4">DT12</strain>
    </source>
</reference>
<feature type="domain" description="Ricin B lectin" evidence="2">
    <location>
        <begin position="32"/>
        <end position="105"/>
    </location>
</feature>
<dbReference type="RefSeq" id="WP_267153610.1">
    <property type="nucleotide sequence ID" value="NZ_JAPMLT010000019.1"/>
</dbReference>
<keyword evidence="4" id="KW-1185">Reference proteome</keyword>
<evidence type="ECO:0000313" key="4">
    <source>
        <dbReference type="Proteomes" id="UP001208017"/>
    </source>
</evidence>
<keyword evidence="1" id="KW-0732">Signal</keyword>
<organism evidence="3 4">
    <name type="scientific">Tumebacillus lacus</name>
    <dbReference type="NCBI Taxonomy" id="2995335"/>
    <lineage>
        <taxon>Bacteria</taxon>
        <taxon>Bacillati</taxon>
        <taxon>Bacillota</taxon>
        <taxon>Bacilli</taxon>
        <taxon>Bacillales</taxon>
        <taxon>Alicyclobacillaceae</taxon>
        <taxon>Tumebacillus</taxon>
    </lineage>
</organism>
<dbReference type="CDD" id="cd00161">
    <property type="entry name" value="beta-trefoil_Ricin-like"/>
    <property type="match status" value="1"/>
</dbReference>
<evidence type="ECO:0000256" key="1">
    <source>
        <dbReference type="SAM" id="SignalP"/>
    </source>
</evidence>
<dbReference type="Proteomes" id="UP001208017">
    <property type="component" value="Unassembled WGS sequence"/>
</dbReference>
<dbReference type="EMBL" id="JAPMLT010000019">
    <property type="protein sequence ID" value="MCX7572361.1"/>
    <property type="molecule type" value="Genomic_DNA"/>
</dbReference>
<accession>A0ABT3X9M0</accession>
<comment type="caution">
    <text evidence="3">The sequence shown here is derived from an EMBL/GenBank/DDBJ whole genome shotgun (WGS) entry which is preliminary data.</text>
</comment>
<evidence type="ECO:0000313" key="3">
    <source>
        <dbReference type="EMBL" id="MCX7572361.1"/>
    </source>
</evidence>
<dbReference type="PROSITE" id="PS50231">
    <property type="entry name" value="RICIN_B_LECTIN"/>
    <property type="match status" value="1"/>
</dbReference>